<sequence length="145" mass="15036">MIMNRAILIATYLVSGFAVAGTYNSVSVGTTNEGGFGVGLYHDRNLSFGFYSNLAGGTGPNNDNFALNVGLVKSLSQNMVGYVGAGLANRSDDKLSDSPDQGDDSSLTFNGNIGLLIKTGVTGFTADVGYNTGLEAAFFGLGYTY</sequence>
<gene>
    <name evidence="2" type="ORF">SAMN04488244_10997</name>
</gene>
<keyword evidence="1" id="KW-0732">Signal</keyword>
<protein>
    <recommendedName>
        <fullName evidence="4">Outer membrane protein beta-barrel domain-containing protein</fullName>
    </recommendedName>
</protein>
<organism evidence="2 3">
    <name type="scientific">Vibrio hangzhouensis</name>
    <dbReference type="NCBI Taxonomy" id="462991"/>
    <lineage>
        <taxon>Bacteria</taxon>
        <taxon>Pseudomonadati</taxon>
        <taxon>Pseudomonadota</taxon>
        <taxon>Gammaproteobacteria</taxon>
        <taxon>Vibrionales</taxon>
        <taxon>Vibrionaceae</taxon>
        <taxon>Vibrio</taxon>
    </lineage>
</organism>
<keyword evidence="3" id="KW-1185">Reference proteome</keyword>
<evidence type="ECO:0000313" key="2">
    <source>
        <dbReference type="EMBL" id="SEG23571.1"/>
    </source>
</evidence>
<feature type="chain" id="PRO_5009290522" description="Outer membrane protein beta-barrel domain-containing protein" evidence="1">
    <location>
        <begin position="21"/>
        <end position="145"/>
    </location>
</feature>
<dbReference type="EMBL" id="FNVG01000009">
    <property type="protein sequence ID" value="SEG23571.1"/>
    <property type="molecule type" value="Genomic_DNA"/>
</dbReference>
<evidence type="ECO:0008006" key="4">
    <source>
        <dbReference type="Google" id="ProtNLM"/>
    </source>
</evidence>
<dbReference type="Proteomes" id="UP000236721">
    <property type="component" value="Unassembled WGS sequence"/>
</dbReference>
<reference evidence="3" key="1">
    <citation type="submission" date="2016-10" db="EMBL/GenBank/DDBJ databases">
        <authorList>
            <person name="Varghese N."/>
            <person name="Submissions S."/>
        </authorList>
    </citation>
    <scope>NUCLEOTIDE SEQUENCE [LARGE SCALE GENOMIC DNA]</scope>
    <source>
        <strain evidence="3">CGMCC 1.7062</strain>
    </source>
</reference>
<accession>A0A1H5YHK3</accession>
<dbReference type="AlphaFoldDB" id="A0A1H5YHK3"/>
<feature type="signal peptide" evidence="1">
    <location>
        <begin position="1"/>
        <end position="20"/>
    </location>
</feature>
<name>A0A1H5YHK3_9VIBR</name>
<proteinExistence type="predicted"/>
<evidence type="ECO:0000256" key="1">
    <source>
        <dbReference type="SAM" id="SignalP"/>
    </source>
</evidence>
<evidence type="ECO:0000313" key="3">
    <source>
        <dbReference type="Proteomes" id="UP000236721"/>
    </source>
</evidence>